<evidence type="ECO:0000313" key="3">
    <source>
        <dbReference type="EMBL" id="KAK1304931.1"/>
    </source>
</evidence>
<gene>
    <name evidence="3" type="ORF">QJS10_CPB11g00012</name>
</gene>
<organism evidence="3 4">
    <name type="scientific">Acorus calamus</name>
    <name type="common">Sweet flag</name>
    <dbReference type="NCBI Taxonomy" id="4465"/>
    <lineage>
        <taxon>Eukaryota</taxon>
        <taxon>Viridiplantae</taxon>
        <taxon>Streptophyta</taxon>
        <taxon>Embryophyta</taxon>
        <taxon>Tracheophyta</taxon>
        <taxon>Spermatophyta</taxon>
        <taxon>Magnoliopsida</taxon>
        <taxon>Liliopsida</taxon>
        <taxon>Acoraceae</taxon>
        <taxon>Acorus</taxon>
    </lineage>
</organism>
<accession>A0AAV9DVD7</accession>
<dbReference type="AlphaFoldDB" id="A0AAV9DVD7"/>
<name>A0AAV9DVD7_ACOCL</name>
<reference evidence="3" key="2">
    <citation type="submission" date="2023-06" db="EMBL/GenBank/DDBJ databases">
        <authorList>
            <person name="Ma L."/>
            <person name="Liu K.-W."/>
            <person name="Li Z."/>
            <person name="Hsiao Y.-Y."/>
            <person name="Qi Y."/>
            <person name="Fu T."/>
            <person name="Tang G."/>
            <person name="Zhang D."/>
            <person name="Sun W.-H."/>
            <person name="Liu D.-K."/>
            <person name="Li Y."/>
            <person name="Chen G.-Z."/>
            <person name="Liu X.-D."/>
            <person name="Liao X.-Y."/>
            <person name="Jiang Y.-T."/>
            <person name="Yu X."/>
            <person name="Hao Y."/>
            <person name="Huang J."/>
            <person name="Zhao X.-W."/>
            <person name="Ke S."/>
            <person name="Chen Y.-Y."/>
            <person name="Wu W.-L."/>
            <person name="Hsu J.-L."/>
            <person name="Lin Y.-F."/>
            <person name="Huang M.-D."/>
            <person name="Li C.-Y."/>
            <person name="Huang L."/>
            <person name="Wang Z.-W."/>
            <person name="Zhao X."/>
            <person name="Zhong W.-Y."/>
            <person name="Peng D.-H."/>
            <person name="Ahmad S."/>
            <person name="Lan S."/>
            <person name="Zhang J.-S."/>
            <person name="Tsai W.-C."/>
            <person name="Van De Peer Y."/>
            <person name="Liu Z.-J."/>
        </authorList>
    </citation>
    <scope>NUCLEOTIDE SEQUENCE</scope>
    <source>
        <strain evidence="3">CP</strain>
        <tissue evidence="3">Leaves</tissue>
    </source>
</reference>
<dbReference type="Proteomes" id="UP001180020">
    <property type="component" value="Unassembled WGS sequence"/>
</dbReference>
<protein>
    <recommendedName>
        <fullName evidence="2">FAR1 domain-containing protein</fullName>
    </recommendedName>
</protein>
<feature type="region of interest" description="Disordered" evidence="1">
    <location>
        <begin position="172"/>
        <end position="215"/>
    </location>
</feature>
<dbReference type="EMBL" id="JAUJYO010000011">
    <property type="protein sequence ID" value="KAK1304931.1"/>
    <property type="molecule type" value="Genomic_DNA"/>
</dbReference>
<dbReference type="InterPro" id="IPR004330">
    <property type="entry name" value="FAR1_DNA_bnd_dom"/>
</dbReference>
<dbReference type="PANTHER" id="PTHR46328:SF27">
    <property type="entry name" value="OS12G0287500 PROTEIN"/>
    <property type="match status" value="1"/>
</dbReference>
<comment type="caution">
    <text evidence="3">The sequence shown here is derived from an EMBL/GenBank/DDBJ whole genome shotgun (WGS) entry which is preliminary data.</text>
</comment>
<evidence type="ECO:0000259" key="2">
    <source>
        <dbReference type="Pfam" id="PF03101"/>
    </source>
</evidence>
<feature type="domain" description="FAR1" evidence="2">
    <location>
        <begin position="88"/>
        <end position="129"/>
    </location>
</feature>
<reference evidence="3" key="1">
    <citation type="journal article" date="2023" name="Nat. Commun.">
        <title>Diploid and tetraploid genomes of Acorus and the evolution of monocots.</title>
        <authorList>
            <person name="Ma L."/>
            <person name="Liu K.W."/>
            <person name="Li Z."/>
            <person name="Hsiao Y.Y."/>
            <person name="Qi Y."/>
            <person name="Fu T."/>
            <person name="Tang G.D."/>
            <person name="Zhang D."/>
            <person name="Sun W.H."/>
            <person name="Liu D.K."/>
            <person name="Li Y."/>
            <person name="Chen G.Z."/>
            <person name="Liu X.D."/>
            <person name="Liao X.Y."/>
            <person name="Jiang Y.T."/>
            <person name="Yu X."/>
            <person name="Hao Y."/>
            <person name="Huang J."/>
            <person name="Zhao X.W."/>
            <person name="Ke S."/>
            <person name="Chen Y.Y."/>
            <person name="Wu W.L."/>
            <person name="Hsu J.L."/>
            <person name="Lin Y.F."/>
            <person name="Huang M.D."/>
            <person name="Li C.Y."/>
            <person name="Huang L."/>
            <person name="Wang Z.W."/>
            <person name="Zhao X."/>
            <person name="Zhong W.Y."/>
            <person name="Peng D.H."/>
            <person name="Ahmad S."/>
            <person name="Lan S."/>
            <person name="Zhang J.S."/>
            <person name="Tsai W.C."/>
            <person name="Van de Peer Y."/>
            <person name="Liu Z.J."/>
        </authorList>
    </citation>
    <scope>NUCLEOTIDE SEQUENCE</scope>
    <source>
        <strain evidence="3">CP</strain>
    </source>
</reference>
<evidence type="ECO:0000313" key="4">
    <source>
        <dbReference type="Proteomes" id="UP001180020"/>
    </source>
</evidence>
<dbReference type="PANTHER" id="PTHR46328">
    <property type="entry name" value="FAR-RED IMPAIRED RESPONSIVE (FAR1) FAMILY PROTEIN-RELATED"/>
    <property type="match status" value="1"/>
</dbReference>
<keyword evidence="4" id="KW-1185">Reference proteome</keyword>
<feature type="compositionally biased region" description="Basic and acidic residues" evidence="1">
    <location>
        <begin position="191"/>
        <end position="215"/>
    </location>
</feature>
<sequence length="215" mass="24427">MDSSASDVDGTRRGNMDLNNENADDHSASDVSPQESAEHAIIYQEENPLDMSEQFMGTELNPIFSELDPNLEPYLGMEFDSVESAKAFYYAYASQMGFSARKNRSRRSRRDESIIMRRFVCTREEGAASVEIYKVAKQALQKAFAEVSAAKSMHRRGQQHLQRFVRAQKISYKRPLPKLPQKRTSAGGAQRSEDNNKRGNKTDDSNKIEEESFLK</sequence>
<feature type="region of interest" description="Disordered" evidence="1">
    <location>
        <begin position="1"/>
        <end position="39"/>
    </location>
</feature>
<proteinExistence type="predicted"/>
<evidence type="ECO:0000256" key="1">
    <source>
        <dbReference type="SAM" id="MobiDB-lite"/>
    </source>
</evidence>
<dbReference type="Pfam" id="PF03101">
    <property type="entry name" value="FAR1"/>
    <property type="match status" value="1"/>
</dbReference>